<dbReference type="AlphaFoldDB" id="A0A511KQF9"/>
<dbReference type="OrthoDB" id="2224262at2759"/>
<feature type="transmembrane region" description="Helical" evidence="1">
    <location>
        <begin position="313"/>
        <end position="333"/>
    </location>
</feature>
<evidence type="ECO:0000313" key="2">
    <source>
        <dbReference type="EMBL" id="GEM12597.1"/>
    </source>
</evidence>
<evidence type="ECO:0000256" key="1">
    <source>
        <dbReference type="SAM" id="Phobius"/>
    </source>
</evidence>
<accession>A0A511KQF9</accession>
<dbReference type="Proteomes" id="UP000321518">
    <property type="component" value="Unassembled WGS sequence"/>
</dbReference>
<dbReference type="GO" id="GO:0055085">
    <property type="term" value="P:transmembrane transport"/>
    <property type="evidence" value="ECO:0007669"/>
    <property type="project" value="InterPro"/>
</dbReference>
<feature type="transmembrane region" description="Helical" evidence="1">
    <location>
        <begin position="281"/>
        <end position="301"/>
    </location>
</feature>
<comment type="caution">
    <text evidence="2">The sequence shown here is derived from an EMBL/GenBank/DDBJ whole genome shotgun (WGS) entry which is preliminary data.</text>
</comment>
<organism evidence="2 3">
    <name type="scientific">Rhodotorula toruloides</name>
    <name type="common">Yeast</name>
    <name type="synonym">Rhodosporidium toruloides</name>
    <dbReference type="NCBI Taxonomy" id="5286"/>
    <lineage>
        <taxon>Eukaryota</taxon>
        <taxon>Fungi</taxon>
        <taxon>Dikarya</taxon>
        <taxon>Basidiomycota</taxon>
        <taxon>Pucciniomycotina</taxon>
        <taxon>Microbotryomycetes</taxon>
        <taxon>Sporidiobolales</taxon>
        <taxon>Sporidiobolaceae</taxon>
        <taxon>Rhodotorula</taxon>
    </lineage>
</organism>
<evidence type="ECO:0000313" key="3">
    <source>
        <dbReference type="Proteomes" id="UP000321518"/>
    </source>
</evidence>
<feature type="transmembrane region" description="Helical" evidence="1">
    <location>
        <begin position="153"/>
        <end position="181"/>
    </location>
</feature>
<reference evidence="2 3" key="1">
    <citation type="submission" date="2019-07" db="EMBL/GenBank/DDBJ databases">
        <title>Rhodotorula toruloides NBRC10032 genome sequencing.</title>
        <authorList>
            <person name="Shida Y."/>
            <person name="Takaku H."/>
            <person name="Ogasawara W."/>
            <person name="Mori K."/>
        </authorList>
    </citation>
    <scope>NUCLEOTIDE SEQUENCE [LARGE SCALE GENOMIC DNA]</scope>
    <source>
        <strain evidence="2 3">NBRC10032</strain>
    </source>
</reference>
<protein>
    <submittedName>
        <fullName evidence="2">Lowaffinity iron permease, Fet4</fullName>
    </submittedName>
</protein>
<feature type="transmembrane region" description="Helical" evidence="1">
    <location>
        <begin position="388"/>
        <end position="410"/>
    </location>
</feature>
<dbReference type="Pfam" id="PF04120">
    <property type="entry name" value="Iron_permease"/>
    <property type="match status" value="3"/>
</dbReference>
<dbReference type="InterPro" id="IPR007251">
    <property type="entry name" value="Iron_permease_Fet4"/>
</dbReference>
<dbReference type="EMBL" id="BJWK01000022">
    <property type="protein sequence ID" value="GEM12597.1"/>
    <property type="molecule type" value="Genomic_DNA"/>
</dbReference>
<name>A0A511KQF9_RHOTO</name>
<keyword evidence="1" id="KW-0812">Transmembrane</keyword>
<feature type="transmembrane region" description="Helical" evidence="1">
    <location>
        <begin position="187"/>
        <end position="207"/>
    </location>
</feature>
<feature type="transmembrane region" description="Helical" evidence="1">
    <location>
        <begin position="515"/>
        <end position="538"/>
    </location>
</feature>
<sequence>MVNVSNAQDAHALSLQNRRPLSRISLPLPLSSSLPALSPRLLAKAQCVAERVQRGTQLTSVSQMFRRFITVIASPGARPALVVSAPSTLRAGREEGEKPALVRGDSSLDLLKSEEKLESSQDDLVASSGDPAVKVVAAVVAPRSRLDRYLDTIVHWSGSLPFFLFISSGLVAWATLGIAGYGHDTNWNVLISDIQAVLTYILDSFLVRQQLAAHDSVLVVTAVLRSRGQSIEAMLRQLATKDVVEGSPRSAGPPREEPVTIDVSLPEDTWVGRCAKRLSDIAGHLVTLVLFCVGIAVWLAFGPSQSWSNEWQLYMNSSSSALMLFVFAFLCCVRERHGDHVATCLDKIRETDEELEQSLRRLTGDCRPHAAVVVPAPRITRLQRAINYYAEFIGSLVGVAFLLVVVIAWAAAGPAFKFDATWWLLIGTYAGLVGMNDGFVMRHMSAQFQAREGAELARLAEADLACQARLPPSATPDSRSADTTKRSTLSRLAATVDRLTLRASLRVGWLCAHEYAVLLGVLVIVGLVVAATALKWSLTGQLLCNVPPSIIESFMMLMVIQGHNENDAKTREDLSAVFERRAVLLAWARHVERYGVGSGVVFRPVLVGKYEPVVAVKAEANALDV</sequence>
<keyword evidence="1" id="KW-1133">Transmembrane helix</keyword>
<keyword evidence="1" id="KW-0472">Membrane</keyword>
<feature type="transmembrane region" description="Helical" evidence="1">
    <location>
        <begin position="422"/>
        <end position="441"/>
    </location>
</feature>
<gene>
    <name evidence="2" type="ORF">Rt10032_c22g6614</name>
</gene>
<proteinExistence type="predicted"/>